<dbReference type="Pfam" id="PF11779">
    <property type="entry name" value="SPT_ssu-like"/>
    <property type="match status" value="1"/>
</dbReference>
<comment type="subcellular location">
    <subcellularLocation>
        <location evidence="1">Endoplasmic reticulum membrane</location>
        <topology evidence="1">Multi-pass membrane protein</topology>
    </subcellularLocation>
</comment>
<proteinExistence type="predicted"/>
<keyword evidence="2 7" id="KW-0812">Transmembrane</keyword>
<gene>
    <name evidence="8" type="ORF">PARMNEM_LOCUS14414</name>
</gene>
<protein>
    <recommendedName>
        <fullName evidence="10">Serine palmitoyltransferase small subunit B</fullName>
    </recommendedName>
</protein>
<evidence type="ECO:0000256" key="6">
    <source>
        <dbReference type="ARBA" id="ARBA00023136"/>
    </source>
</evidence>
<evidence type="ECO:0000256" key="3">
    <source>
        <dbReference type="ARBA" id="ARBA00022824"/>
    </source>
</evidence>
<keyword evidence="9" id="KW-1185">Reference proteome</keyword>
<keyword evidence="3" id="KW-0256">Endoplasmic reticulum</keyword>
<dbReference type="GO" id="GO:0005789">
    <property type="term" value="C:endoplasmic reticulum membrane"/>
    <property type="evidence" value="ECO:0007669"/>
    <property type="project" value="UniProtKB-SubCell"/>
</dbReference>
<evidence type="ECO:0000256" key="7">
    <source>
        <dbReference type="SAM" id="Phobius"/>
    </source>
</evidence>
<keyword evidence="4" id="KW-0443">Lipid metabolism</keyword>
<dbReference type="AlphaFoldDB" id="A0AAV1LLB4"/>
<evidence type="ECO:0000313" key="9">
    <source>
        <dbReference type="Proteomes" id="UP001314205"/>
    </source>
</evidence>
<feature type="transmembrane region" description="Helical" evidence="7">
    <location>
        <begin position="34"/>
        <end position="60"/>
    </location>
</feature>
<evidence type="ECO:0000256" key="5">
    <source>
        <dbReference type="ARBA" id="ARBA00022989"/>
    </source>
</evidence>
<dbReference type="Proteomes" id="UP001314205">
    <property type="component" value="Unassembled WGS sequence"/>
</dbReference>
<keyword evidence="6 7" id="KW-0472">Membrane</keyword>
<evidence type="ECO:0008006" key="10">
    <source>
        <dbReference type="Google" id="ProtNLM"/>
    </source>
</evidence>
<sequence>MPEMVQRIRKFVNLWYVRYLVATELYMVEPWEKVVIHVFFVLIFGLFWYFNYSIILNGLLKLKDSSRHAQIF</sequence>
<evidence type="ECO:0000313" key="8">
    <source>
        <dbReference type="EMBL" id="CAK1594842.1"/>
    </source>
</evidence>
<reference evidence="8 9" key="1">
    <citation type="submission" date="2023-11" db="EMBL/GenBank/DDBJ databases">
        <authorList>
            <person name="Hedman E."/>
            <person name="Englund M."/>
            <person name="Stromberg M."/>
            <person name="Nyberg Akerstrom W."/>
            <person name="Nylinder S."/>
            <person name="Jareborg N."/>
            <person name="Kallberg Y."/>
            <person name="Kronander E."/>
        </authorList>
    </citation>
    <scope>NUCLEOTIDE SEQUENCE [LARGE SCALE GENOMIC DNA]</scope>
</reference>
<accession>A0AAV1LLB4</accession>
<evidence type="ECO:0000256" key="2">
    <source>
        <dbReference type="ARBA" id="ARBA00022692"/>
    </source>
</evidence>
<comment type="caution">
    <text evidence="8">The sequence shown here is derived from an EMBL/GenBank/DDBJ whole genome shotgun (WGS) entry which is preliminary data.</text>
</comment>
<evidence type="ECO:0000256" key="4">
    <source>
        <dbReference type="ARBA" id="ARBA00022919"/>
    </source>
</evidence>
<dbReference type="InterPro" id="IPR024512">
    <property type="entry name" value="Ser_palmitoyltrfase_ssu-like"/>
</dbReference>
<keyword evidence="4" id="KW-0746">Sphingolipid metabolism</keyword>
<keyword evidence="5 7" id="KW-1133">Transmembrane helix</keyword>
<organism evidence="8 9">
    <name type="scientific">Parnassius mnemosyne</name>
    <name type="common">clouded apollo</name>
    <dbReference type="NCBI Taxonomy" id="213953"/>
    <lineage>
        <taxon>Eukaryota</taxon>
        <taxon>Metazoa</taxon>
        <taxon>Ecdysozoa</taxon>
        <taxon>Arthropoda</taxon>
        <taxon>Hexapoda</taxon>
        <taxon>Insecta</taxon>
        <taxon>Pterygota</taxon>
        <taxon>Neoptera</taxon>
        <taxon>Endopterygota</taxon>
        <taxon>Lepidoptera</taxon>
        <taxon>Glossata</taxon>
        <taxon>Ditrysia</taxon>
        <taxon>Papilionoidea</taxon>
        <taxon>Papilionidae</taxon>
        <taxon>Parnassiinae</taxon>
        <taxon>Parnassini</taxon>
        <taxon>Parnassius</taxon>
        <taxon>Driopa</taxon>
    </lineage>
</organism>
<name>A0AAV1LLB4_9NEOP</name>
<dbReference type="GO" id="GO:0006665">
    <property type="term" value="P:sphingolipid metabolic process"/>
    <property type="evidence" value="ECO:0007669"/>
    <property type="project" value="UniProtKB-KW"/>
</dbReference>
<dbReference type="EMBL" id="CAVLGL010000091">
    <property type="protein sequence ID" value="CAK1594842.1"/>
    <property type="molecule type" value="Genomic_DNA"/>
</dbReference>
<evidence type="ECO:0000256" key="1">
    <source>
        <dbReference type="ARBA" id="ARBA00004477"/>
    </source>
</evidence>